<evidence type="ECO:0000259" key="20">
    <source>
        <dbReference type="Pfam" id="PF06455"/>
    </source>
</evidence>
<dbReference type="PANTHER" id="PTHR42829:SF2">
    <property type="entry name" value="NADH-UBIQUINONE OXIDOREDUCTASE CHAIN 5"/>
    <property type="match status" value="1"/>
</dbReference>
<gene>
    <name evidence="21" type="primary">ND5</name>
</gene>
<feature type="transmembrane region" description="Helical" evidence="17">
    <location>
        <begin position="534"/>
        <end position="551"/>
    </location>
</feature>
<feature type="transmembrane region" description="Helical" evidence="17">
    <location>
        <begin position="84"/>
        <end position="102"/>
    </location>
</feature>
<dbReference type="InterPro" id="IPR010934">
    <property type="entry name" value="NADH_DH_su5_C"/>
</dbReference>
<dbReference type="GO" id="GO:0003954">
    <property type="term" value="F:NADH dehydrogenase activity"/>
    <property type="evidence" value="ECO:0007669"/>
    <property type="project" value="TreeGrafter"/>
</dbReference>
<evidence type="ECO:0000256" key="8">
    <source>
        <dbReference type="ARBA" id="ARBA00022792"/>
    </source>
</evidence>
<keyword evidence="10" id="KW-0249">Electron transport</keyword>
<comment type="function">
    <text evidence="17">Core subunit of the mitochondrial membrane respiratory chain NADH dehydrogenase (Complex I) which catalyzes electron transfer from NADH through the respiratory chain, using ubiquinone as an electron acceptor. Essential for the catalytic activity and assembly of complex I.</text>
</comment>
<dbReference type="InterPro" id="IPR001750">
    <property type="entry name" value="ND/Mrp_TM"/>
</dbReference>
<feature type="transmembrane region" description="Helical" evidence="17">
    <location>
        <begin position="207"/>
        <end position="225"/>
    </location>
</feature>
<keyword evidence="12 17" id="KW-0520">NAD</keyword>
<keyword evidence="5 17" id="KW-0813">Transport</keyword>
<proteinExistence type="inferred from homology"/>
<feature type="transmembrane region" description="Helical" evidence="17">
    <location>
        <begin position="367"/>
        <end position="389"/>
    </location>
</feature>
<feature type="transmembrane region" description="Helical" evidence="17">
    <location>
        <begin position="286"/>
        <end position="311"/>
    </location>
</feature>
<name>A0A8E6Z7J6_9ACAR</name>
<feature type="transmembrane region" description="Helical" evidence="17">
    <location>
        <begin position="231"/>
        <end position="255"/>
    </location>
</feature>
<accession>A0A8E6Z7J6</accession>
<evidence type="ECO:0000256" key="6">
    <source>
        <dbReference type="ARBA" id="ARBA00022660"/>
    </source>
</evidence>
<evidence type="ECO:0000256" key="2">
    <source>
        <dbReference type="ARBA" id="ARBA00004448"/>
    </source>
</evidence>
<evidence type="ECO:0000256" key="16">
    <source>
        <dbReference type="ARBA" id="ARBA00049551"/>
    </source>
</evidence>
<evidence type="ECO:0000256" key="12">
    <source>
        <dbReference type="ARBA" id="ARBA00023027"/>
    </source>
</evidence>
<dbReference type="Pfam" id="PF00361">
    <property type="entry name" value="Proton_antipo_M"/>
    <property type="match status" value="1"/>
</dbReference>
<organism evidence="21">
    <name type="scientific">Hyalomma aegyptium</name>
    <dbReference type="NCBI Taxonomy" id="72854"/>
    <lineage>
        <taxon>Eukaryota</taxon>
        <taxon>Metazoa</taxon>
        <taxon>Ecdysozoa</taxon>
        <taxon>Arthropoda</taxon>
        <taxon>Chelicerata</taxon>
        <taxon>Arachnida</taxon>
        <taxon>Acari</taxon>
        <taxon>Parasitiformes</taxon>
        <taxon>Ixodida</taxon>
        <taxon>Ixodoidea</taxon>
        <taxon>Ixodidae</taxon>
        <taxon>Hyalomminae</taxon>
        <taxon>Hyalomma</taxon>
    </lineage>
</organism>
<comment type="similarity">
    <text evidence="17">Belongs to the complex I subunit 5 family.</text>
</comment>
<feature type="transmembrane region" description="Helical" evidence="17">
    <location>
        <begin position="262"/>
        <end position="280"/>
    </location>
</feature>
<feature type="transmembrane region" description="Helical" evidence="17">
    <location>
        <begin position="46"/>
        <end position="72"/>
    </location>
</feature>
<feature type="domain" description="NADH-Ubiquinone oxidoreductase (complex I) chain 5 N-terminal" evidence="19">
    <location>
        <begin position="37"/>
        <end position="85"/>
    </location>
</feature>
<keyword evidence="6" id="KW-0679">Respiratory chain</keyword>
<evidence type="ECO:0000256" key="7">
    <source>
        <dbReference type="ARBA" id="ARBA00022692"/>
    </source>
</evidence>
<keyword evidence="14 17" id="KW-0496">Mitochondrion</keyword>
<evidence type="ECO:0000313" key="21">
    <source>
        <dbReference type="EMBL" id="QVV23835.1"/>
    </source>
</evidence>
<dbReference type="Pfam" id="PF00662">
    <property type="entry name" value="Proton_antipo_N"/>
    <property type="match status" value="1"/>
</dbReference>
<comment type="subcellular location">
    <subcellularLocation>
        <location evidence="2">Mitochondrion inner membrane</location>
        <topology evidence="2">Multi-pass membrane protein</topology>
    </subcellularLocation>
</comment>
<evidence type="ECO:0000256" key="3">
    <source>
        <dbReference type="ARBA" id="ARBA00012944"/>
    </source>
</evidence>
<evidence type="ECO:0000256" key="5">
    <source>
        <dbReference type="ARBA" id="ARBA00022448"/>
    </source>
</evidence>
<comment type="function">
    <text evidence="1">Core subunit of the mitochondrial membrane respiratory chain NADH dehydrogenase (Complex I) that is believed to belong to the minimal assembly required for catalysis. Complex I functions in the transfer of electrons from NADH to the respiratory chain. The immediate electron acceptor for the enzyme is believed to be ubiquinone.</text>
</comment>
<feature type="transmembrane region" description="Helical" evidence="17">
    <location>
        <begin position="439"/>
        <end position="463"/>
    </location>
</feature>
<feature type="transmembrane region" description="Helical" evidence="17">
    <location>
        <begin position="323"/>
        <end position="347"/>
    </location>
</feature>
<feature type="domain" description="NADH dehydrogenase subunit 5 C-terminal" evidence="20">
    <location>
        <begin position="383"/>
        <end position="550"/>
    </location>
</feature>
<reference evidence="21" key="1">
    <citation type="submission" date="2021-01" db="EMBL/GenBank/DDBJ databases">
        <authorList>
            <person name="Ciloglu A."/>
            <person name="Yildirim A."/>
            <person name="Ibis O."/>
            <person name="Aktas M."/>
            <person name="Duzlu O."/>
            <person name="Onder Z."/>
            <person name="Simsek E."/>
            <person name="Yetismis G."/>
            <person name="Inci A."/>
        </authorList>
    </citation>
    <scope>NUCLEOTIDE SEQUENCE</scope>
    <source>
        <strain evidence="21">HaegypTR1</strain>
    </source>
</reference>
<keyword evidence="7 17" id="KW-0812">Transmembrane</keyword>
<dbReference type="AlphaFoldDB" id="A0A8E6Z7J6"/>
<evidence type="ECO:0000256" key="4">
    <source>
        <dbReference type="ARBA" id="ARBA00021096"/>
    </source>
</evidence>
<dbReference type="GO" id="GO:0015990">
    <property type="term" value="P:electron transport coupled proton transport"/>
    <property type="evidence" value="ECO:0007669"/>
    <property type="project" value="TreeGrafter"/>
</dbReference>
<feature type="transmembrane region" description="Helical" evidence="17">
    <location>
        <begin position="409"/>
        <end position="433"/>
    </location>
</feature>
<dbReference type="GO" id="GO:0008137">
    <property type="term" value="F:NADH dehydrogenase (ubiquinone) activity"/>
    <property type="evidence" value="ECO:0007669"/>
    <property type="project" value="UniProtKB-EC"/>
</dbReference>
<keyword evidence="11 17" id="KW-1133">Transmembrane helix</keyword>
<evidence type="ECO:0000259" key="18">
    <source>
        <dbReference type="Pfam" id="PF00361"/>
    </source>
</evidence>
<dbReference type="EMBL" id="MW546280">
    <property type="protein sequence ID" value="QVV23835.1"/>
    <property type="molecule type" value="Genomic_DNA"/>
</dbReference>
<feature type="domain" description="NADH:quinone oxidoreductase/Mrp antiporter transmembrane" evidence="18">
    <location>
        <begin position="104"/>
        <end position="379"/>
    </location>
</feature>
<evidence type="ECO:0000256" key="11">
    <source>
        <dbReference type="ARBA" id="ARBA00022989"/>
    </source>
</evidence>
<keyword evidence="13 17" id="KW-0830">Ubiquinone</keyword>
<evidence type="ECO:0000256" key="10">
    <source>
        <dbReference type="ARBA" id="ARBA00022982"/>
    </source>
</evidence>
<evidence type="ECO:0000256" key="14">
    <source>
        <dbReference type="ARBA" id="ARBA00023128"/>
    </source>
</evidence>
<evidence type="ECO:0000256" key="15">
    <source>
        <dbReference type="ARBA" id="ARBA00023136"/>
    </source>
</evidence>
<feature type="transmembrane region" description="Helical" evidence="17">
    <location>
        <begin position="108"/>
        <end position="126"/>
    </location>
</feature>
<keyword evidence="15 17" id="KW-0472">Membrane</keyword>
<evidence type="ECO:0000256" key="13">
    <source>
        <dbReference type="ARBA" id="ARBA00023075"/>
    </source>
</evidence>
<feature type="transmembrane region" description="Helical" evidence="17">
    <location>
        <begin position="147"/>
        <end position="167"/>
    </location>
</feature>
<dbReference type="InterPro" id="IPR003945">
    <property type="entry name" value="NU5C-like"/>
</dbReference>
<keyword evidence="8" id="KW-0999">Mitochondrion inner membrane</keyword>
<evidence type="ECO:0000256" key="9">
    <source>
        <dbReference type="ARBA" id="ARBA00022967"/>
    </source>
</evidence>
<dbReference type="EC" id="7.1.1.2" evidence="3 17"/>
<dbReference type="GO" id="GO:0005743">
    <property type="term" value="C:mitochondrial inner membrane"/>
    <property type="evidence" value="ECO:0007669"/>
    <property type="project" value="UniProtKB-SubCell"/>
</dbReference>
<keyword evidence="9" id="KW-1278">Translocase</keyword>
<evidence type="ECO:0000256" key="1">
    <source>
        <dbReference type="ARBA" id="ARBA00003257"/>
    </source>
</evidence>
<dbReference type="PANTHER" id="PTHR42829">
    <property type="entry name" value="NADH-UBIQUINONE OXIDOREDUCTASE CHAIN 5"/>
    <property type="match status" value="1"/>
</dbReference>
<dbReference type="InterPro" id="IPR001516">
    <property type="entry name" value="Proton_antipo_N"/>
</dbReference>
<feature type="transmembrane region" description="Helical" evidence="17">
    <location>
        <begin position="475"/>
        <end position="493"/>
    </location>
</feature>
<geneLocation type="mitochondrion" evidence="21"/>
<protein>
    <recommendedName>
        <fullName evidence="4 17">NADH-ubiquinone oxidoreductase chain 5</fullName>
        <ecNumber evidence="3 17">7.1.1.2</ecNumber>
    </recommendedName>
</protein>
<evidence type="ECO:0000256" key="17">
    <source>
        <dbReference type="RuleBase" id="RU003404"/>
    </source>
</evidence>
<evidence type="ECO:0000259" key="19">
    <source>
        <dbReference type="Pfam" id="PF00662"/>
    </source>
</evidence>
<feature type="transmembrane region" description="Helical" evidence="17">
    <location>
        <begin position="7"/>
        <end position="26"/>
    </location>
</feature>
<sequence>MFVKWSMILFFLSMGFLMIFFFLMNYNFFFVLEYLLISLNGLEYKFYFLFDWMSCFFSFIVLLVSSMVLLYSNSYMNLDKNKNAFCYMVLLFILSMMLLILMPNTLMFILGWDGLGLISYCLVIYYQSINSYNSGMMTIISNRIGDVMLIMTIIFAINFNSFNLLSFQNFEKFWGIVIIIAGLTKSAQIPFSAWLPAAMAAPTPVSSLVHSSTLVTAGVYLLIRFNFLFNYYYFGSFLMKISLMTMIMSGINACLENDLKKIIAFSTLSQLSMMMLILAMNMSNMAFFHLVMHAIFKSMLFLCAGFVIHNLLGIQDIRMLSNFFMMSPIITSCMIISMYSLMGIPFIGGFYSKDLILEWILMSNINLFMLLLFVIGIILTLMYNFRLIYYLFLKGVFYSNNFKISFDKIMIYSIFFLTLILISTGNLFTWFLLPNLSMIFLSSFQKILMMLIMSSGLIIFFVFMKMYKNFKKLNLDFLMTMWFISKLTSYMILMKSKFFLKMSINDWTWGELLGPMGLKKIINNQFEVPISKNLNSFFLLMLFMMMFMFMSI</sequence>
<dbReference type="Pfam" id="PF06455">
    <property type="entry name" value="NADH5_C"/>
    <property type="match status" value="1"/>
</dbReference>
<dbReference type="GO" id="GO:0042773">
    <property type="term" value="P:ATP synthesis coupled electron transport"/>
    <property type="evidence" value="ECO:0007669"/>
    <property type="project" value="InterPro"/>
</dbReference>
<feature type="transmembrane region" description="Helical" evidence="17">
    <location>
        <begin position="173"/>
        <end position="195"/>
    </location>
</feature>
<comment type="catalytic activity">
    <reaction evidence="16 17">
        <text>a ubiquinone + NADH + 5 H(+)(in) = a ubiquinol + NAD(+) + 4 H(+)(out)</text>
        <dbReference type="Rhea" id="RHEA:29091"/>
        <dbReference type="Rhea" id="RHEA-COMP:9565"/>
        <dbReference type="Rhea" id="RHEA-COMP:9566"/>
        <dbReference type="ChEBI" id="CHEBI:15378"/>
        <dbReference type="ChEBI" id="CHEBI:16389"/>
        <dbReference type="ChEBI" id="CHEBI:17976"/>
        <dbReference type="ChEBI" id="CHEBI:57540"/>
        <dbReference type="ChEBI" id="CHEBI:57945"/>
        <dbReference type="EC" id="7.1.1.2"/>
    </reaction>
</comment>